<comment type="caution">
    <text evidence="1">The sequence shown here is derived from an EMBL/GenBank/DDBJ whole genome shotgun (WGS) entry which is preliminary data.</text>
</comment>
<dbReference type="AlphaFoldDB" id="A0A8X6N0C6"/>
<keyword evidence="2" id="KW-1185">Reference proteome</keyword>
<reference evidence="1" key="1">
    <citation type="submission" date="2020-08" db="EMBL/GenBank/DDBJ databases">
        <title>Multicomponent nature underlies the extraordinary mechanical properties of spider dragline silk.</title>
        <authorList>
            <person name="Kono N."/>
            <person name="Nakamura H."/>
            <person name="Mori M."/>
            <person name="Yoshida Y."/>
            <person name="Ohtoshi R."/>
            <person name="Malay A.D."/>
            <person name="Moran D.A.P."/>
            <person name="Tomita M."/>
            <person name="Numata K."/>
            <person name="Arakawa K."/>
        </authorList>
    </citation>
    <scope>NUCLEOTIDE SEQUENCE</scope>
</reference>
<protein>
    <submittedName>
        <fullName evidence="1">Uncharacterized protein</fullName>
    </submittedName>
</protein>
<proteinExistence type="predicted"/>
<dbReference type="Proteomes" id="UP000887013">
    <property type="component" value="Unassembled WGS sequence"/>
</dbReference>
<evidence type="ECO:0000313" key="2">
    <source>
        <dbReference type="Proteomes" id="UP000887013"/>
    </source>
</evidence>
<name>A0A8X6N0C6_NEPPI</name>
<organism evidence="1 2">
    <name type="scientific">Nephila pilipes</name>
    <name type="common">Giant wood spider</name>
    <name type="synonym">Nephila maculata</name>
    <dbReference type="NCBI Taxonomy" id="299642"/>
    <lineage>
        <taxon>Eukaryota</taxon>
        <taxon>Metazoa</taxon>
        <taxon>Ecdysozoa</taxon>
        <taxon>Arthropoda</taxon>
        <taxon>Chelicerata</taxon>
        <taxon>Arachnida</taxon>
        <taxon>Araneae</taxon>
        <taxon>Araneomorphae</taxon>
        <taxon>Entelegynae</taxon>
        <taxon>Araneoidea</taxon>
        <taxon>Nephilidae</taxon>
        <taxon>Nephila</taxon>
    </lineage>
</organism>
<dbReference type="EMBL" id="BMAW01098866">
    <property type="protein sequence ID" value="GFS87098.1"/>
    <property type="molecule type" value="Genomic_DNA"/>
</dbReference>
<evidence type="ECO:0000313" key="1">
    <source>
        <dbReference type="EMBL" id="GFS87098.1"/>
    </source>
</evidence>
<gene>
    <name evidence="1" type="ORF">NPIL_481301</name>
</gene>
<accession>A0A8X6N0C6</accession>
<feature type="non-terminal residue" evidence="1">
    <location>
        <position position="69"/>
    </location>
</feature>
<sequence>MKKSISKTTVTRLCCKMEVVRVISKYQLPESNRYERYVSYNGDSDAKMFLSIAAHEPSGENNPVIKLEC</sequence>